<gene>
    <name evidence="1" type="ORF">KEH51_21030</name>
</gene>
<accession>A0A941JBC2</accession>
<comment type="caution">
    <text evidence="1">The sequence shown here is derived from an EMBL/GenBank/DDBJ whole genome shotgun (WGS) entry which is preliminary data.</text>
</comment>
<proteinExistence type="predicted"/>
<organism evidence="1 2">
    <name type="scientific">Peribacillus frigoritolerans</name>
    <dbReference type="NCBI Taxonomy" id="450367"/>
    <lineage>
        <taxon>Bacteria</taxon>
        <taxon>Bacillati</taxon>
        <taxon>Bacillota</taxon>
        <taxon>Bacilli</taxon>
        <taxon>Bacillales</taxon>
        <taxon>Bacillaceae</taxon>
        <taxon>Peribacillus</taxon>
    </lineage>
</organism>
<evidence type="ECO:0000313" key="2">
    <source>
        <dbReference type="Proteomes" id="UP000680045"/>
    </source>
</evidence>
<evidence type="ECO:0000313" key="1">
    <source>
        <dbReference type="EMBL" id="MBR8645614.1"/>
    </source>
</evidence>
<name>A0A941JBC2_9BACI</name>
<dbReference type="EMBL" id="JAGTPW010000044">
    <property type="protein sequence ID" value="MBR8645614.1"/>
    <property type="molecule type" value="Genomic_DNA"/>
</dbReference>
<dbReference type="Proteomes" id="UP000680045">
    <property type="component" value="Unassembled WGS sequence"/>
</dbReference>
<protein>
    <submittedName>
        <fullName evidence="1">Uncharacterized protein</fullName>
    </submittedName>
</protein>
<sequence>MEIDLDFIQRNAPSTVTPIIFTNLPEGTAVKLQKSGSRNKIHQISSSWKNYKYVKGCRLVDIPLDCRQTQRKVSLPAVFMSCTIWMLISKSRHWLSAGGRGASLA</sequence>
<reference evidence="1" key="1">
    <citation type="submission" date="2021-04" db="EMBL/GenBank/DDBJ databases">
        <title>Whole genome sequencing of Enterococci isolates from hospitalized patients.</title>
        <authorList>
            <person name="Ogoti B.M."/>
            <person name="Onyambu F.G."/>
        </authorList>
    </citation>
    <scope>NUCLEOTIDE SEQUENCE</scope>
    <source>
        <strain evidence="1">242</strain>
    </source>
</reference>
<dbReference type="AlphaFoldDB" id="A0A941JBC2"/>